<dbReference type="Gene3D" id="3.20.20.80">
    <property type="entry name" value="Glycosidases"/>
    <property type="match status" value="1"/>
</dbReference>
<evidence type="ECO:0000313" key="7">
    <source>
        <dbReference type="Proteomes" id="UP000236497"/>
    </source>
</evidence>
<dbReference type="Proteomes" id="UP000236497">
    <property type="component" value="Unassembled WGS sequence"/>
</dbReference>
<keyword evidence="3" id="KW-0326">Glycosidase</keyword>
<feature type="compositionally biased region" description="Basic and acidic residues" evidence="4">
    <location>
        <begin position="33"/>
        <end position="42"/>
    </location>
</feature>
<dbReference type="SMART" id="SM00642">
    <property type="entry name" value="Aamy"/>
    <property type="match status" value="1"/>
</dbReference>
<dbReference type="SUPFAM" id="SSF51011">
    <property type="entry name" value="Glycosyl hydrolase domain"/>
    <property type="match status" value="1"/>
</dbReference>
<dbReference type="OrthoDB" id="9805159at2"/>
<reference evidence="6 7" key="1">
    <citation type="submission" date="2015-06" db="EMBL/GenBank/DDBJ databases">
        <authorList>
            <person name="Wibberg Daniel"/>
        </authorList>
    </citation>
    <scope>NUCLEOTIDE SEQUENCE [LARGE SCALE GENOMIC DNA]</scope>
    <source>
        <strain evidence="6 7">T3/55T</strain>
    </source>
</reference>
<organism evidence="6 7">
    <name type="scientific">Herbinix hemicellulosilytica</name>
    <dbReference type="NCBI Taxonomy" id="1564487"/>
    <lineage>
        <taxon>Bacteria</taxon>
        <taxon>Bacillati</taxon>
        <taxon>Bacillota</taxon>
        <taxon>Clostridia</taxon>
        <taxon>Lachnospirales</taxon>
        <taxon>Lachnospiraceae</taxon>
        <taxon>Herbinix</taxon>
    </lineage>
</organism>
<dbReference type="PRINTS" id="PR00110">
    <property type="entry name" value="ALPHAAMYLASE"/>
</dbReference>
<evidence type="ECO:0000313" key="6">
    <source>
        <dbReference type="EMBL" id="CRZ35043.1"/>
    </source>
</evidence>
<keyword evidence="3" id="KW-0119">Carbohydrate metabolism</keyword>
<evidence type="ECO:0000256" key="3">
    <source>
        <dbReference type="RuleBase" id="RU361134"/>
    </source>
</evidence>
<sequence>MKYLKIFGVVLIFAFVLTGCGQVKSVNMKNHTETATSEKSDQPDFEQSMISTDGKDSGNYNDIPEYKYRRKVNIIDDNYRTYYEVFLYSFYDSNGDGIGDINGLIEKLDYINDGNYDSDYSLGFNGIWLMPVMPARSYHKYDVLDYYDIDPQYGIIDDFKRLVEECNKRGIKLIIDLVINHTSNQHPWFLSALKSLGIEPCGKEICTYEDLCREHNPYVSYYNFTEGKPDRGNYCHTGIGDWYYEAVFSPDMPDLNLDNMDLRGDIEDIMKYWLELGVGGFRLDAALHYFSDNTEKNCEVLAWLNDFVKNYNEKNYLVAEVWTNFGTYSKYYLSNIDSVFNFAFATESGVIAKTLNNKGSTYSAKAFGEAMIQVQDELKKYSDTAIDAPFFTNHDTARAAGYFARNSEKIKMAGGMNLMMSGNVFVYYGEELGMSGSGRDENKRAPMYWSDTYREGMTKGPENMDNLEHSFGSVEIQMKDPLSIYNYYKRAIRLRNENPEIARGVITYMTDITDRDICAIAKTYQNSTIYMLYNISDEKKVITVKKSTYPYEEIRGYLSANGEEVKLDGETVTLPPYSIVILK</sequence>
<comment type="catalytic activity">
    <reaction evidence="3">
        <text>Endohydrolysis of (1-&gt;4)-alpha-D-glucosidic linkages in polysaccharides containing three or more (1-&gt;4)-alpha-linked D-glucose units.</text>
        <dbReference type="EC" id="3.2.1.1"/>
    </reaction>
</comment>
<gene>
    <name evidence="6" type="ORF">HHT355_1843</name>
</gene>
<evidence type="ECO:0000259" key="5">
    <source>
        <dbReference type="SMART" id="SM00642"/>
    </source>
</evidence>
<feature type="domain" description="Glycosyl hydrolase family 13 catalytic" evidence="5">
    <location>
        <begin position="84"/>
        <end position="468"/>
    </location>
</feature>
<dbReference type="InterPro" id="IPR006046">
    <property type="entry name" value="Alpha_amylase"/>
</dbReference>
<comment type="similarity">
    <text evidence="1 2">Belongs to the glycosyl hydrolase 13 family.</text>
</comment>
<protein>
    <recommendedName>
        <fullName evidence="3">Alpha-amylase</fullName>
        <ecNumber evidence="3">3.2.1.1</ecNumber>
    </recommendedName>
</protein>
<evidence type="ECO:0000256" key="1">
    <source>
        <dbReference type="ARBA" id="ARBA00008061"/>
    </source>
</evidence>
<dbReference type="Gene3D" id="3.90.400.10">
    <property type="entry name" value="Oligo-1,6-glucosidase, Domain 2"/>
    <property type="match status" value="1"/>
</dbReference>
<dbReference type="RefSeq" id="WP_103203143.1">
    <property type="nucleotide sequence ID" value="NZ_CVTD020000018.1"/>
</dbReference>
<dbReference type="EC" id="3.2.1.1" evidence="3"/>
<keyword evidence="3" id="KW-0378">Hydrolase</keyword>
<dbReference type="InterPro" id="IPR045857">
    <property type="entry name" value="O16G_dom_2"/>
</dbReference>
<keyword evidence="7" id="KW-1185">Reference proteome</keyword>
<evidence type="ECO:0000256" key="4">
    <source>
        <dbReference type="SAM" id="MobiDB-lite"/>
    </source>
</evidence>
<dbReference type="InterPro" id="IPR013780">
    <property type="entry name" value="Glyco_hydro_b"/>
</dbReference>
<dbReference type="GO" id="GO:0043169">
    <property type="term" value="F:cation binding"/>
    <property type="evidence" value="ECO:0007669"/>
    <property type="project" value="InterPro"/>
</dbReference>
<dbReference type="Gene3D" id="2.60.40.1180">
    <property type="entry name" value="Golgi alpha-mannosidase II"/>
    <property type="match status" value="1"/>
</dbReference>
<dbReference type="InterPro" id="IPR006047">
    <property type="entry name" value="GH13_cat_dom"/>
</dbReference>
<dbReference type="EMBL" id="CVTD020000018">
    <property type="protein sequence ID" value="CRZ35043.1"/>
    <property type="molecule type" value="Genomic_DNA"/>
</dbReference>
<feature type="region of interest" description="Disordered" evidence="4">
    <location>
        <begin position="33"/>
        <end position="53"/>
    </location>
</feature>
<accession>A0A0H5SXG8</accession>
<dbReference type="CDD" id="cd11316">
    <property type="entry name" value="AmyAc_bac2_AmyA"/>
    <property type="match status" value="1"/>
</dbReference>
<dbReference type="GO" id="GO:0009313">
    <property type="term" value="P:oligosaccharide catabolic process"/>
    <property type="evidence" value="ECO:0007669"/>
    <property type="project" value="TreeGrafter"/>
</dbReference>
<dbReference type="InterPro" id="IPR017853">
    <property type="entry name" value="GH"/>
</dbReference>
<dbReference type="GO" id="GO:0004556">
    <property type="term" value="F:alpha-amylase activity"/>
    <property type="evidence" value="ECO:0007669"/>
    <property type="project" value="UniProtKB-UniRule"/>
</dbReference>
<name>A0A0H5SXG8_HERHM</name>
<dbReference type="SUPFAM" id="SSF51445">
    <property type="entry name" value="(Trans)glycosidases"/>
    <property type="match status" value="1"/>
</dbReference>
<dbReference type="PANTHER" id="PTHR10357">
    <property type="entry name" value="ALPHA-AMYLASE FAMILY MEMBER"/>
    <property type="match status" value="1"/>
</dbReference>
<evidence type="ECO:0000256" key="2">
    <source>
        <dbReference type="RuleBase" id="RU003615"/>
    </source>
</evidence>
<dbReference type="AlphaFoldDB" id="A0A0H5SXG8"/>
<dbReference type="PANTHER" id="PTHR10357:SF179">
    <property type="entry name" value="NEUTRAL AND BASIC AMINO ACID TRANSPORT PROTEIN RBAT"/>
    <property type="match status" value="1"/>
</dbReference>
<dbReference type="PROSITE" id="PS51257">
    <property type="entry name" value="PROKAR_LIPOPROTEIN"/>
    <property type="match status" value="1"/>
</dbReference>
<proteinExistence type="inferred from homology"/>
<dbReference type="Pfam" id="PF00128">
    <property type="entry name" value="Alpha-amylase"/>
    <property type="match status" value="1"/>
</dbReference>